<dbReference type="AlphaFoldDB" id="A0A2P2JF24"/>
<evidence type="ECO:0000313" key="2">
    <source>
        <dbReference type="EMBL" id="MBW92060.1"/>
    </source>
</evidence>
<reference evidence="2" key="1">
    <citation type="submission" date="2018-02" db="EMBL/GenBank/DDBJ databases">
        <title>Rhizophora mucronata_Transcriptome.</title>
        <authorList>
            <person name="Meera S.P."/>
            <person name="Sreeshan A."/>
            <person name="Augustine A."/>
        </authorList>
    </citation>
    <scope>NUCLEOTIDE SEQUENCE</scope>
    <source>
        <tissue evidence="2">Leaf</tissue>
    </source>
</reference>
<proteinExistence type="predicted"/>
<feature type="region of interest" description="Disordered" evidence="1">
    <location>
        <begin position="44"/>
        <end position="115"/>
    </location>
</feature>
<evidence type="ECO:0000256" key="1">
    <source>
        <dbReference type="SAM" id="MobiDB-lite"/>
    </source>
</evidence>
<name>A0A2P2JF24_RHIMU</name>
<organism evidence="2">
    <name type="scientific">Rhizophora mucronata</name>
    <name type="common">Asiatic mangrove</name>
    <dbReference type="NCBI Taxonomy" id="61149"/>
    <lineage>
        <taxon>Eukaryota</taxon>
        <taxon>Viridiplantae</taxon>
        <taxon>Streptophyta</taxon>
        <taxon>Embryophyta</taxon>
        <taxon>Tracheophyta</taxon>
        <taxon>Spermatophyta</taxon>
        <taxon>Magnoliopsida</taxon>
        <taxon>eudicotyledons</taxon>
        <taxon>Gunneridae</taxon>
        <taxon>Pentapetalae</taxon>
        <taxon>rosids</taxon>
        <taxon>fabids</taxon>
        <taxon>Malpighiales</taxon>
        <taxon>Rhizophoraceae</taxon>
        <taxon>Rhizophora</taxon>
    </lineage>
</organism>
<protein>
    <submittedName>
        <fullName evidence="2">Uncharacterized protein</fullName>
    </submittedName>
</protein>
<sequence length="115" mass="12854">MKYQRKEEQIQSMKATLKGTENEAIIWDLSAVILDLLLGFERRNSRNRKEPVENAIKSHEIVRGIDHTNGRDSGPGEEGGSRERDAGKQEALESEDDGRVLKLDPLELKGGPDAD</sequence>
<dbReference type="EMBL" id="GGEC01011577">
    <property type="protein sequence ID" value="MBW92060.1"/>
    <property type="molecule type" value="Transcribed_RNA"/>
</dbReference>
<feature type="compositionally biased region" description="Basic and acidic residues" evidence="1">
    <location>
        <begin position="44"/>
        <end position="70"/>
    </location>
</feature>
<feature type="compositionally biased region" description="Basic and acidic residues" evidence="1">
    <location>
        <begin position="79"/>
        <end position="115"/>
    </location>
</feature>
<accession>A0A2P2JF24</accession>